<feature type="chain" id="PRO_5011604238" evidence="1">
    <location>
        <begin position="22"/>
        <end position="209"/>
    </location>
</feature>
<dbReference type="OrthoDB" id="9809788at2"/>
<evidence type="ECO:0000259" key="2">
    <source>
        <dbReference type="Pfam" id="PF06904"/>
    </source>
</evidence>
<protein>
    <submittedName>
        <fullName evidence="3">Extensin-like protein C-terminus</fullName>
    </submittedName>
</protein>
<feature type="domain" description="Extensin-like C-terminal" evidence="2">
    <location>
        <begin position="58"/>
        <end position="209"/>
    </location>
</feature>
<reference evidence="3 4" key="1">
    <citation type="submission" date="2016-10" db="EMBL/GenBank/DDBJ databases">
        <authorList>
            <person name="de Groot N.N."/>
        </authorList>
    </citation>
    <scope>NUCLEOTIDE SEQUENCE [LARGE SCALE GENOMIC DNA]</scope>
    <source>
        <strain evidence="3 4">DSM 24677</strain>
    </source>
</reference>
<keyword evidence="4" id="KW-1185">Reference proteome</keyword>
<gene>
    <name evidence="3" type="ORF">SAMN05444486_101277</name>
</gene>
<organism evidence="3 4">
    <name type="scientific">Lentibacter algarum</name>
    <dbReference type="NCBI Taxonomy" id="576131"/>
    <lineage>
        <taxon>Bacteria</taxon>
        <taxon>Pseudomonadati</taxon>
        <taxon>Pseudomonadota</taxon>
        <taxon>Alphaproteobacteria</taxon>
        <taxon>Rhodobacterales</taxon>
        <taxon>Roseobacteraceae</taxon>
        <taxon>Lentibacter</taxon>
    </lineage>
</organism>
<evidence type="ECO:0000256" key="1">
    <source>
        <dbReference type="SAM" id="SignalP"/>
    </source>
</evidence>
<dbReference type="AlphaFoldDB" id="A0A1H3H9Z4"/>
<evidence type="ECO:0000313" key="3">
    <source>
        <dbReference type="EMBL" id="SDY11718.1"/>
    </source>
</evidence>
<proteinExistence type="predicted"/>
<accession>A0A1H3H9Z4</accession>
<evidence type="ECO:0000313" key="4">
    <source>
        <dbReference type="Proteomes" id="UP000199026"/>
    </source>
</evidence>
<name>A0A1H3H9Z4_9RHOB</name>
<dbReference type="Pfam" id="PF06904">
    <property type="entry name" value="Extensin-like_C"/>
    <property type="match status" value="1"/>
</dbReference>
<dbReference type="PROSITE" id="PS51257">
    <property type="entry name" value="PROKAR_LIPOPROTEIN"/>
    <property type="match status" value="1"/>
</dbReference>
<dbReference type="Proteomes" id="UP000199026">
    <property type="component" value="Unassembled WGS sequence"/>
</dbReference>
<sequence length="209" mass="21838">MNKIFKALFLLCFASSCSFSGAPKAEKQRDSGLLVAGAVCGDPSLQGEYVGHVPGKISGCGINDAVKISAVSGVALSQGSLMDCGTAKALKTWVETGVKPAFGRHAGGVSSLKVAAHYVCRTRNHKKGARISEHGKGRAIDISGFIMKNGSEYSVLRDYDKGKGGKAIRATHKAACGPFGTTLGPGSDGYHEDHLHFDTARYSGGPYCK</sequence>
<dbReference type="RefSeq" id="WP_089887227.1">
    <property type="nucleotide sequence ID" value="NZ_CP117819.1"/>
</dbReference>
<keyword evidence="1" id="KW-0732">Signal</keyword>
<feature type="signal peptide" evidence="1">
    <location>
        <begin position="1"/>
        <end position="21"/>
    </location>
</feature>
<dbReference type="EMBL" id="FNPR01000001">
    <property type="protein sequence ID" value="SDY11718.1"/>
    <property type="molecule type" value="Genomic_DNA"/>
</dbReference>
<dbReference type="STRING" id="576131.SAMN05444486_101277"/>
<dbReference type="InterPro" id="IPR009683">
    <property type="entry name" value="Extensin-like_C"/>
</dbReference>